<dbReference type="PROSITE" id="PS50157">
    <property type="entry name" value="ZINC_FINGER_C2H2_2"/>
    <property type="match status" value="3"/>
</dbReference>
<evidence type="ECO:0000256" key="3">
    <source>
        <dbReference type="ARBA" id="ARBA00022737"/>
    </source>
</evidence>
<evidence type="ECO:0000256" key="4">
    <source>
        <dbReference type="ARBA" id="ARBA00022771"/>
    </source>
</evidence>
<evidence type="ECO:0000256" key="2">
    <source>
        <dbReference type="ARBA" id="ARBA00022723"/>
    </source>
</evidence>
<evidence type="ECO:0000256" key="1">
    <source>
        <dbReference type="ARBA" id="ARBA00004123"/>
    </source>
</evidence>
<keyword evidence="5" id="KW-0862">Zinc</keyword>
<feature type="domain" description="C2H2-type" evidence="8">
    <location>
        <begin position="285"/>
        <end position="312"/>
    </location>
</feature>
<dbReference type="FunFam" id="3.30.160.60:FF:000446">
    <property type="entry name" value="Zinc finger protein"/>
    <property type="match status" value="2"/>
</dbReference>
<keyword evidence="6" id="KW-0539">Nucleus</keyword>
<dbReference type="Gene3D" id="3.30.160.60">
    <property type="entry name" value="Classic Zinc Finger"/>
    <property type="match status" value="3"/>
</dbReference>
<feature type="domain" description="C2H2-type" evidence="8">
    <location>
        <begin position="341"/>
        <end position="369"/>
    </location>
</feature>
<gene>
    <name evidence="9" type="ORF">LGLO00237_LOCUS3812</name>
</gene>
<keyword evidence="2" id="KW-0479">Metal-binding</keyword>
<keyword evidence="4 7" id="KW-0863">Zinc-finger</keyword>
<evidence type="ECO:0000256" key="7">
    <source>
        <dbReference type="PROSITE-ProRule" id="PRU00042"/>
    </source>
</evidence>
<evidence type="ECO:0000256" key="5">
    <source>
        <dbReference type="ARBA" id="ARBA00022833"/>
    </source>
</evidence>
<dbReference type="GO" id="GO:0008270">
    <property type="term" value="F:zinc ion binding"/>
    <property type="evidence" value="ECO:0007669"/>
    <property type="project" value="UniProtKB-KW"/>
</dbReference>
<dbReference type="AlphaFoldDB" id="A0A7S4DH36"/>
<reference evidence="9" key="1">
    <citation type="submission" date="2021-01" db="EMBL/GenBank/DDBJ databases">
        <authorList>
            <person name="Corre E."/>
            <person name="Pelletier E."/>
            <person name="Niang G."/>
            <person name="Scheremetjew M."/>
            <person name="Finn R."/>
            <person name="Kale V."/>
            <person name="Holt S."/>
            <person name="Cochrane G."/>
            <person name="Meng A."/>
            <person name="Brown T."/>
            <person name="Cohen L."/>
        </authorList>
    </citation>
    <scope>NUCLEOTIDE SEQUENCE</scope>
    <source>
        <strain evidence="9">CCCM811</strain>
    </source>
</reference>
<proteinExistence type="predicted"/>
<organism evidence="9">
    <name type="scientific">Lotharella globosa</name>
    <dbReference type="NCBI Taxonomy" id="91324"/>
    <lineage>
        <taxon>Eukaryota</taxon>
        <taxon>Sar</taxon>
        <taxon>Rhizaria</taxon>
        <taxon>Cercozoa</taxon>
        <taxon>Chlorarachniophyceae</taxon>
        <taxon>Lotharella</taxon>
    </lineage>
</organism>
<dbReference type="SUPFAM" id="SSF57667">
    <property type="entry name" value="beta-beta-alpha zinc fingers"/>
    <property type="match status" value="2"/>
</dbReference>
<evidence type="ECO:0000259" key="8">
    <source>
        <dbReference type="PROSITE" id="PS50157"/>
    </source>
</evidence>
<dbReference type="InterPro" id="IPR013087">
    <property type="entry name" value="Znf_C2H2_type"/>
</dbReference>
<dbReference type="InterPro" id="IPR036236">
    <property type="entry name" value="Znf_C2H2_sf"/>
</dbReference>
<keyword evidence="3" id="KW-0677">Repeat</keyword>
<dbReference type="EMBL" id="HBIV01005333">
    <property type="protein sequence ID" value="CAE0649700.1"/>
    <property type="molecule type" value="Transcribed_RNA"/>
</dbReference>
<accession>A0A7S4DH36</accession>
<dbReference type="PANTHER" id="PTHR16515">
    <property type="entry name" value="PR DOMAIN ZINC FINGER PROTEIN"/>
    <property type="match status" value="1"/>
</dbReference>
<sequence length="402" mass="45395">MEGQQEEIATTLMSLRGAPQQADVRVLRAGSVLKREAFPPAPPTFRAPSLQTRHDAAPMMEEVPQGPYHISHGQNWQGIQRDDSKSRGWSRGTFVPPGPAKQMLMPAAPRSGQIKAEMWKGNQSQSPSVPYYDNMAPRGYSPGASRVTTYVNSESTLYPGSYSNASYWGRAMEMQQQHAHSVVAYPSVEQMRDMNPLSREVKSAPNTHLGVPPTVAMEGMLPMPQSNVVTPSPPVTPRQMWRKDAQPWKQQKDGNWAKPIPAIVIDSGVYPNGTQPKKPQPVKPFACDVCQKRFGTRSLVKRHKMIHSDSRPHPCPDCPKRFRQREHLIKHQRLHTGERPFKCPHCPMDFVQKSTMTGHIRTRHSHEKVVQCNGCGERFYTRNHLRNHRPKCQALAGVLRFM</sequence>
<dbReference type="PROSITE" id="PS00028">
    <property type="entry name" value="ZINC_FINGER_C2H2_1"/>
    <property type="match status" value="3"/>
</dbReference>
<name>A0A7S4DH36_9EUKA</name>
<comment type="subcellular location">
    <subcellularLocation>
        <location evidence="1">Nucleus</location>
    </subcellularLocation>
</comment>
<protein>
    <recommendedName>
        <fullName evidence="8">C2H2-type domain-containing protein</fullName>
    </recommendedName>
</protein>
<dbReference type="InterPro" id="IPR050331">
    <property type="entry name" value="Zinc_finger"/>
</dbReference>
<dbReference type="GO" id="GO:0005634">
    <property type="term" value="C:nucleus"/>
    <property type="evidence" value="ECO:0007669"/>
    <property type="project" value="UniProtKB-SubCell"/>
</dbReference>
<evidence type="ECO:0000256" key="6">
    <source>
        <dbReference type="ARBA" id="ARBA00023242"/>
    </source>
</evidence>
<evidence type="ECO:0000313" key="9">
    <source>
        <dbReference type="EMBL" id="CAE0649700.1"/>
    </source>
</evidence>
<dbReference type="PANTHER" id="PTHR16515:SF49">
    <property type="entry name" value="GASTRULA ZINC FINGER PROTEIN XLCGF49.1-LIKE-RELATED"/>
    <property type="match status" value="1"/>
</dbReference>
<feature type="domain" description="C2H2-type" evidence="8">
    <location>
        <begin position="313"/>
        <end position="340"/>
    </location>
</feature>
<dbReference type="Pfam" id="PF00096">
    <property type="entry name" value="zf-C2H2"/>
    <property type="match status" value="4"/>
</dbReference>
<dbReference type="FunFam" id="3.30.160.60:FF:000512">
    <property type="entry name" value="zinc finger protein 197 isoform X1"/>
    <property type="match status" value="1"/>
</dbReference>
<dbReference type="GO" id="GO:0010468">
    <property type="term" value="P:regulation of gene expression"/>
    <property type="evidence" value="ECO:0007669"/>
    <property type="project" value="TreeGrafter"/>
</dbReference>
<dbReference type="SMART" id="SM00355">
    <property type="entry name" value="ZnF_C2H2"/>
    <property type="match status" value="4"/>
</dbReference>